<evidence type="ECO:0000259" key="2">
    <source>
        <dbReference type="PROSITE" id="PS50405"/>
    </source>
</evidence>
<evidence type="ECO:0000259" key="1">
    <source>
        <dbReference type="PROSITE" id="PS50404"/>
    </source>
</evidence>
<dbReference type="SUPFAM" id="SSF47616">
    <property type="entry name" value="GST C-terminal domain-like"/>
    <property type="match status" value="1"/>
</dbReference>
<dbReference type="CDD" id="cd03192">
    <property type="entry name" value="GST_C_Sigma_like"/>
    <property type="match status" value="1"/>
</dbReference>
<dbReference type="InterPro" id="IPR004046">
    <property type="entry name" value="GST_C"/>
</dbReference>
<protein>
    <submittedName>
        <fullName evidence="3">Glutathione S-transferase</fullName>
    </submittedName>
</protein>
<reference evidence="3 4" key="1">
    <citation type="submission" date="2022-08" db="EMBL/GenBank/DDBJ databases">
        <title>Reclassification of Massilia species as members of the genera Telluria, Duganella, Pseudoduganella, Mokoshia gen. nov. and Zemynaea gen. nov. using orthogonal and non-orthogonal genome-based approaches.</title>
        <authorList>
            <person name="Bowman J.P."/>
        </authorList>
    </citation>
    <scope>NUCLEOTIDE SEQUENCE [LARGE SCALE GENOMIC DNA]</scope>
    <source>
        <strain evidence="3 4">JCM 31607</strain>
    </source>
</reference>
<name>A0ABT2BG54_9BURK</name>
<evidence type="ECO:0000313" key="4">
    <source>
        <dbReference type="Proteomes" id="UP001205861"/>
    </source>
</evidence>
<dbReference type="RefSeq" id="WP_258855215.1">
    <property type="nucleotide sequence ID" value="NZ_JANUGV010000001.1"/>
</dbReference>
<proteinExistence type="predicted"/>
<dbReference type="InterPro" id="IPR036282">
    <property type="entry name" value="Glutathione-S-Trfase_C_sf"/>
</dbReference>
<dbReference type="PANTHER" id="PTHR11571">
    <property type="entry name" value="GLUTATHIONE S-TRANSFERASE"/>
    <property type="match status" value="1"/>
</dbReference>
<dbReference type="EMBL" id="JANUGV010000001">
    <property type="protein sequence ID" value="MCS0607498.1"/>
    <property type="molecule type" value="Genomic_DNA"/>
</dbReference>
<keyword evidence="4" id="KW-1185">Reference proteome</keyword>
<organism evidence="3 4">
    <name type="scientific">Massilia solisilvae</name>
    <dbReference type="NCBI Taxonomy" id="1811225"/>
    <lineage>
        <taxon>Bacteria</taxon>
        <taxon>Pseudomonadati</taxon>
        <taxon>Pseudomonadota</taxon>
        <taxon>Betaproteobacteria</taxon>
        <taxon>Burkholderiales</taxon>
        <taxon>Oxalobacteraceae</taxon>
        <taxon>Telluria group</taxon>
        <taxon>Massilia</taxon>
    </lineage>
</organism>
<dbReference type="PROSITE" id="PS50405">
    <property type="entry name" value="GST_CTER"/>
    <property type="match status" value="1"/>
</dbReference>
<evidence type="ECO:0000313" key="3">
    <source>
        <dbReference type="EMBL" id="MCS0607498.1"/>
    </source>
</evidence>
<dbReference type="PANTHER" id="PTHR11571:SF263">
    <property type="entry name" value="GLUTATHIONE S-TRANSFERASE"/>
    <property type="match status" value="1"/>
</dbReference>
<dbReference type="SUPFAM" id="SSF52833">
    <property type="entry name" value="Thioredoxin-like"/>
    <property type="match status" value="1"/>
</dbReference>
<dbReference type="InterPro" id="IPR050213">
    <property type="entry name" value="GST_superfamily"/>
</dbReference>
<gene>
    <name evidence="3" type="ORF">NX773_04865</name>
</gene>
<dbReference type="PROSITE" id="PS50404">
    <property type="entry name" value="GST_NTER"/>
    <property type="match status" value="1"/>
</dbReference>
<dbReference type="InterPro" id="IPR004045">
    <property type="entry name" value="Glutathione_S-Trfase_N"/>
</dbReference>
<sequence length="233" mass="26218">MTYELFYWPSIQGRGEFVRLALEEAGAPYVDVARESGGMERMMELLNGARRPPFAPPFLKAGELLIGQTANILLFIGQHHGLAPLDEADGLWTHQLQLTIADLVAEAHDTHHPIAGSLYYEDQKDEAKRRAADFVANRIPKFFGYFERVLGEREFLVGDHLTYADLSLFQVIEGLHYAFPRALARCGGDYPGIFGLRERIAARPRIAAYLASGRRLPFSEEGIFRHYAQLDPA</sequence>
<comment type="caution">
    <text evidence="3">The sequence shown here is derived from an EMBL/GenBank/DDBJ whole genome shotgun (WGS) entry which is preliminary data.</text>
</comment>
<dbReference type="Pfam" id="PF14497">
    <property type="entry name" value="GST_C_3"/>
    <property type="match status" value="1"/>
</dbReference>
<dbReference type="InterPro" id="IPR036249">
    <property type="entry name" value="Thioredoxin-like_sf"/>
</dbReference>
<feature type="domain" description="GST C-terminal" evidence="2">
    <location>
        <begin position="93"/>
        <end position="218"/>
    </location>
</feature>
<feature type="domain" description="GST N-terminal" evidence="1">
    <location>
        <begin position="1"/>
        <end position="84"/>
    </location>
</feature>
<dbReference type="Gene3D" id="3.40.30.10">
    <property type="entry name" value="Glutaredoxin"/>
    <property type="match status" value="1"/>
</dbReference>
<dbReference type="Gene3D" id="1.20.1050.10">
    <property type="match status" value="1"/>
</dbReference>
<dbReference type="Proteomes" id="UP001205861">
    <property type="component" value="Unassembled WGS sequence"/>
</dbReference>
<dbReference type="InterPro" id="IPR010987">
    <property type="entry name" value="Glutathione-S-Trfase_C-like"/>
</dbReference>
<accession>A0ABT2BG54</accession>